<comment type="caution">
    <text evidence="8">The sequence shown here is derived from an EMBL/GenBank/DDBJ whole genome shotgun (WGS) entry which is preliminary data.</text>
</comment>
<evidence type="ECO:0000256" key="3">
    <source>
        <dbReference type="ARBA" id="ARBA00022723"/>
    </source>
</evidence>
<dbReference type="NCBIfam" id="TIGR02179">
    <property type="entry name" value="PorD_KorD"/>
    <property type="match status" value="1"/>
</dbReference>
<dbReference type="Proteomes" id="UP000298460">
    <property type="component" value="Unassembled WGS sequence"/>
</dbReference>
<dbReference type="OrthoDB" id="9794954at2"/>
<dbReference type="AlphaFoldDB" id="A0A4Z0QWX1"/>
<evidence type="ECO:0000256" key="5">
    <source>
        <dbReference type="ARBA" id="ARBA00023004"/>
    </source>
</evidence>
<organism evidence="8 9">
    <name type="scientific">Desulfosporosinus fructosivorans</name>
    <dbReference type="NCBI Taxonomy" id="2018669"/>
    <lineage>
        <taxon>Bacteria</taxon>
        <taxon>Bacillati</taxon>
        <taxon>Bacillota</taxon>
        <taxon>Clostridia</taxon>
        <taxon>Eubacteriales</taxon>
        <taxon>Desulfitobacteriaceae</taxon>
        <taxon>Desulfosporosinus</taxon>
    </lineage>
</organism>
<gene>
    <name evidence="8" type="ORF">E4K67_25865</name>
</gene>
<proteinExistence type="predicted"/>
<evidence type="ECO:0000256" key="4">
    <source>
        <dbReference type="ARBA" id="ARBA00022737"/>
    </source>
</evidence>
<name>A0A4Z0QWX1_9FIRM</name>
<evidence type="ECO:0000256" key="6">
    <source>
        <dbReference type="ARBA" id="ARBA00023014"/>
    </source>
</evidence>
<keyword evidence="4" id="KW-0677">Repeat</keyword>
<dbReference type="InterPro" id="IPR017896">
    <property type="entry name" value="4Fe4S_Fe-S-bd"/>
</dbReference>
<dbReference type="InterPro" id="IPR011898">
    <property type="entry name" value="PorD_KorD"/>
</dbReference>
<dbReference type="RefSeq" id="WP_135552047.1">
    <property type="nucleotide sequence ID" value="NZ_SPQQ01000016.1"/>
</dbReference>
<evidence type="ECO:0000256" key="1">
    <source>
        <dbReference type="ARBA" id="ARBA00001966"/>
    </source>
</evidence>
<dbReference type="SUPFAM" id="SSF54862">
    <property type="entry name" value="4Fe-4S ferredoxins"/>
    <property type="match status" value="1"/>
</dbReference>
<protein>
    <recommendedName>
        <fullName evidence="7">4Fe-4S ferredoxin-type domain-containing protein</fullName>
    </recommendedName>
</protein>
<dbReference type="GO" id="GO:0051539">
    <property type="term" value="F:4 iron, 4 sulfur cluster binding"/>
    <property type="evidence" value="ECO:0007669"/>
    <property type="project" value="UniProtKB-KW"/>
</dbReference>
<keyword evidence="6" id="KW-0411">Iron-sulfur</keyword>
<comment type="cofactor">
    <cofactor evidence="1">
        <name>[4Fe-4S] cluster</name>
        <dbReference type="ChEBI" id="CHEBI:49883"/>
    </cofactor>
</comment>
<dbReference type="GO" id="GO:0046872">
    <property type="term" value="F:metal ion binding"/>
    <property type="evidence" value="ECO:0007669"/>
    <property type="project" value="UniProtKB-KW"/>
</dbReference>
<dbReference type="PROSITE" id="PS51379">
    <property type="entry name" value="4FE4S_FER_2"/>
    <property type="match status" value="1"/>
</dbReference>
<evidence type="ECO:0000259" key="7">
    <source>
        <dbReference type="PROSITE" id="PS51379"/>
    </source>
</evidence>
<keyword evidence="3" id="KW-0479">Metal-binding</keyword>
<dbReference type="EMBL" id="SPQQ01000016">
    <property type="protein sequence ID" value="TGE35282.1"/>
    <property type="molecule type" value="Genomic_DNA"/>
</dbReference>
<evidence type="ECO:0000313" key="9">
    <source>
        <dbReference type="Proteomes" id="UP000298460"/>
    </source>
</evidence>
<evidence type="ECO:0000313" key="8">
    <source>
        <dbReference type="EMBL" id="TGE35282.1"/>
    </source>
</evidence>
<evidence type="ECO:0000256" key="2">
    <source>
        <dbReference type="ARBA" id="ARBA00022485"/>
    </source>
</evidence>
<dbReference type="PANTHER" id="PTHR43724:SF1">
    <property type="entry name" value="PYRUVATE SYNTHASE SUBUNIT PORD"/>
    <property type="match status" value="1"/>
</dbReference>
<keyword evidence="5" id="KW-0408">Iron</keyword>
<dbReference type="Pfam" id="PF00037">
    <property type="entry name" value="Fer4"/>
    <property type="match status" value="1"/>
</dbReference>
<keyword evidence="2" id="KW-0004">4Fe-4S</keyword>
<reference evidence="8 9" key="1">
    <citation type="submission" date="2019-03" db="EMBL/GenBank/DDBJ databases">
        <title>Draft Genome Sequence of Desulfosporosinus fructosivorans Strain 63.6F, Isolated from Marine Sediment in the Baltic Sea.</title>
        <authorList>
            <person name="Hausmann B."/>
            <person name="Vandieken V."/>
            <person name="Pjevac P."/>
            <person name="Schreck K."/>
            <person name="Herbold C.W."/>
            <person name="Loy A."/>
        </authorList>
    </citation>
    <scope>NUCLEOTIDE SEQUENCE [LARGE SCALE GENOMIC DNA]</scope>
    <source>
        <strain evidence="8 9">63.6F</strain>
    </source>
</reference>
<sequence>MVKNLPVVPTARAGSLVETPTGITWRIQYPVISETCNMCLDCTLFCPDGVLLQQEGKIVLELTLCKGCGICANECKENAIQMIPEYSGIQGVFR</sequence>
<feature type="domain" description="4Fe-4S ferredoxin-type" evidence="7">
    <location>
        <begin position="56"/>
        <end position="85"/>
    </location>
</feature>
<dbReference type="Gene3D" id="3.30.70.20">
    <property type="match status" value="1"/>
</dbReference>
<dbReference type="PANTHER" id="PTHR43724">
    <property type="entry name" value="PYRUVATE SYNTHASE SUBUNIT PORD"/>
    <property type="match status" value="1"/>
</dbReference>
<accession>A0A4Z0QWX1</accession>
<keyword evidence="9" id="KW-1185">Reference proteome</keyword>
<dbReference type="GO" id="GO:0016625">
    <property type="term" value="F:oxidoreductase activity, acting on the aldehyde or oxo group of donors, iron-sulfur protein as acceptor"/>
    <property type="evidence" value="ECO:0007669"/>
    <property type="project" value="InterPro"/>
</dbReference>